<name>A0A3B0WET6_9ZZZZ</name>
<dbReference type="AlphaFoldDB" id="A0A3B0WET6"/>
<dbReference type="EMBL" id="UOFE01000041">
    <property type="protein sequence ID" value="VAW54518.1"/>
    <property type="molecule type" value="Genomic_DNA"/>
</dbReference>
<sequence>MCKINKHKKALNILGIFIILLIASPYILGWFIPELKKYLLLLQSLIICTFLLYPFYFEKVRIILYRSDNDFLLEVASHDDLFQMQSRKHKILSILAASMFLFTGLIQFVYT</sequence>
<gene>
    <name evidence="1" type="ORF">MNBD_GAMMA05-2304</name>
</gene>
<proteinExistence type="predicted"/>
<reference evidence="1" key="1">
    <citation type="submission" date="2018-06" db="EMBL/GenBank/DDBJ databases">
        <authorList>
            <person name="Zhirakovskaya E."/>
        </authorList>
    </citation>
    <scope>NUCLEOTIDE SEQUENCE</scope>
</reference>
<accession>A0A3B0WET6</accession>
<protein>
    <submittedName>
        <fullName evidence="1">Uncharacterized protein</fullName>
    </submittedName>
</protein>
<evidence type="ECO:0000313" key="1">
    <source>
        <dbReference type="EMBL" id="VAW54518.1"/>
    </source>
</evidence>
<organism evidence="1">
    <name type="scientific">hydrothermal vent metagenome</name>
    <dbReference type="NCBI Taxonomy" id="652676"/>
    <lineage>
        <taxon>unclassified sequences</taxon>
        <taxon>metagenomes</taxon>
        <taxon>ecological metagenomes</taxon>
    </lineage>
</organism>